<feature type="compositionally biased region" description="Low complexity" evidence="1">
    <location>
        <begin position="54"/>
        <end position="63"/>
    </location>
</feature>
<name>A0A6N7W8T2_9ACTO</name>
<feature type="region of interest" description="Disordered" evidence="1">
    <location>
        <begin position="102"/>
        <end position="145"/>
    </location>
</feature>
<sequence length="265" mass="27879">MIAQNPSCPPEVRARIASEAAVQPPLRQSAFPARQAPVPEPYQPTPTMMPAPLPTAGAAAPTPARRPMSTIAVVGLTALAVTLVAIVLAVILWPRGSGESIPVADGTQSSQSQGASGTASDNSGQSEDSQQTAPVQELEQSPQRYVRPAPANALREAKVDTPSKNISCELRSDGAYCSIKDRDFGSGGCSADATWYSIATTTQGVEERCGQSFLGNVGDRFYELQYGQTTVNGDFACTVEETGMTCWNQKTGAGFTLARAGYQTF</sequence>
<organism evidence="3 4">
    <name type="scientific">Scrofimicrobium canadense</name>
    <dbReference type="NCBI Taxonomy" id="2652290"/>
    <lineage>
        <taxon>Bacteria</taxon>
        <taxon>Bacillati</taxon>
        <taxon>Actinomycetota</taxon>
        <taxon>Actinomycetes</taxon>
        <taxon>Actinomycetales</taxon>
        <taxon>Actinomycetaceae</taxon>
        <taxon>Scrofimicrobium</taxon>
    </lineage>
</organism>
<evidence type="ECO:0000313" key="4">
    <source>
        <dbReference type="Proteomes" id="UP000470875"/>
    </source>
</evidence>
<evidence type="ECO:0000256" key="2">
    <source>
        <dbReference type="SAM" id="Phobius"/>
    </source>
</evidence>
<reference evidence="3 4" key="1">
    <citation type="submission" date="2019-08" db="EMBL/GenBank/DDBJ databases">
        <title>In-depth cultivation of the pig gut microbiome towards novel bacterial diversity and tailored functional studies.</title>
        <authorList>
            <person name="Wylensek D."/>
            <person name="Hitch T.C.A."/>
            <person name="Clavel T."/>
        </authorList>
    </citation>
    <scope>NUCLEOTIDE SEQUENCE [LARGE SCALE GENOMIC DNA]</scope>
    <source>
        <strain evidence="3 4">WB03_NA08</strain>
    </source>
</reference>
<feature type="region of interest" description="Disordered" evidence="1">
    <location>
        <begin position="25"/>
        <end position="63"/>
    </location>
</feature>
<keyword evidence="2" id="KW-0472">Membrane</keyword>
<dbReference type="AlphaFoldDB" id="A0A6N7W8T2"/>
<gene>
    <name evidence="3" type="ORF">FYJ24_07840</name>
</gene>
<feature type="compositionally biased region" description="Pro residues" evidence="1">
    <location>
        <begin position="38"/>
        <end position="53"/>
    </location>
</feature>
<keyword evidence="4" id="KW-1185">Reference proteome</keyword>
<evidence type="ECO:0000313" key="3">
    <source>
        <dbReference type="EMBL" id="MSS84676.1"/>
    </source>
</evidence>
<dbReference type="Proteomes" id="UP000470875">
    <property type="component" value="Unassembled WGS sequence"/>
</dbReference>
<feature type="compositionally biased region" description="Polar residues" evidence="1">
    <location>
        <begin position="122"/>
        <end position="143"/>
    </location>
</feature>
<evidence type="ECO:0000256" key="1">
    <source>
        <dbReference type="SAM" id="MobiDB-lite"/>
    </source>
</evidence>
<comment type="caution">
    <text evidence="3">The sequence shown here is derived from an EMBL/GenBank/DDBJ whole genome shotgun (WGS) entry which is preliminary data.</text>
</comment>
<dbReference type="EMBL" id="VULO01000008">
    <property type="protein sequence ID" value="MSS84676.1"/>
    <property type="molecule type" value="Genomic_DNA"/>
</dbReference>
<feature type="compositionally biased region" description="Low complexity" evidence="1">
    <location>
        <begin position="104"/>
        <end position="121"/>
    </location>
</feature>
<keyword evidence="2" id="KW-1133">Transmembrane helix</keyword>
<proteinExistence type="predicted"/>
<accession>A0A6N7W8T2</accession>
<protein>
    <submittedName>
        <fullName evidence="3">Uncharacterized protein</fullName>
    </submittedName>
</protein>
<feature type="transmembrane region" description="Helical" evidence="2">
    <location>
        <begin position="71"/>
        <end position="93"/>
    </location>
</feature>
<keyword evidence="2" id="KW-0812">Transmembrane</keyword>